<keyword evidence="5 6" id="KW-0472">Membrane</keyword>
<dbReference type="Pfam" id="PF12698">
    <property type="entry name" value="ABC2_membrane_3"/>
    <property type="match status" value="1"/>
</dbReference>
<evidence type="ECO:0000256" key="3">
    <source>
        <dbReference type="ARBA" id="ARBA00022692"/>
    </source>
</evidence>
<feature type="transmembrane region" description="Helical" evidence="6">
    <location>
        <begin position="313"/>
        <end position="332"/>
    </location>
</feature>
<feature type="domain" description="ABC-2 type transporter transmembrane" evidence="7">
    <location>
        <begin position="19"/>
        <end position="385"/>
    </location>
</feature>
<evidence type="ECO:0000256" key="5">
    <source>
        <dbReference type="ARBA" id="ARBA00023136"/>
    </source>
</evidence>
<proteinExistence type="predicted"/>
<feature type="transmembrane region" description="Helical" evidence="6">
    <location>
        <begin position="21"/>
        <end position="38"/>
    </location>
</feature>
<feature type="transmembrane region" description="Helical" evidence="6">
    <location>
        <begin position="228"/>
        <end position="249"/>
    </location>
</feature>
<evidence type="ECO:0000313" key="8">
    <source>
        <dbReference type="EMBL" id="QHV42280.1"/>
    </source>
</evidence>
<organism evidence="8 9">
    <name type="scientific">Bacillus cereus</name>
    <dbReference type="NCBI Taxonomy" id="1396"/>
    <lineage>
        <taxon>Bacteria</taxon>
        <taxon>Bacillati</taxon>
        <taxon>Bacillota</taxon>
        <taxon>Bacilli</taxon>
        <taxon>Bacillales</taxon>
        <taxon>Bacillaceae</taxon>
        <taxon>Bacillus</taxon>
        <taxon>Bacillus cereus group</taxon>
    </lineage>
</organism>
<evidence type="ECO:0000256" key="1">
    <source>
        <dbReference type="ARBA" id="ARBA00004651"/>
    </source>
</evidence>
<keyword evidence="4 6" id="KW-1133">Transmembrane helix</keyword>
<dbReference type="RefSeq" id="WP_098280542.1">
    <property type="nucleotide sequence ID" value="NZ_CP028009.1"/>
</dbReference>
<evidence type="ECO:0000256" key="6">
    <source>
        <dbReference type="SAM" id="Phobius"/>
    </source>
</evidence>
<dbReference type="GO" id="GO:0140359">
    <property type="term" value="F:ABC-type transporter activity"/>
    <property type="evidence" value="ECO:0007669"/>
    <property type="project" value="InterPro"/>
</dbReference>
<comment type="subcellular location">
    <subcellularLocation>
        <location evidence="1">Cell membrane</location>
        <topology evidence="1">Multi-pass membrane protein</topology>
    </subcellularLocation>
</comment>
<feature type="transmembrane region" description="Helical" evidence="6">
    <location>
        <begin position="278"/>
        <end position="301"/>
    </location>
</feature>
<dbReference type="GO" id="GO:0005886">
    <property type="term" value="C:plasma membrane"/>
    <property type="evidence" value="ECO:0007669"/>
    <property type="project" value="UniProtKB-SubCell"/>
</dbReference>
<sequence>MNSFWTIFLQNYKSKVKSKSYFAITIIVSMLIIGLMNFDKIYNLFAGNEDDQVVVVVTEKEELYSTIHQVFKNVDSKIQVKRSTDKQKAESGVKNGDYTYAIVVEELNNKQLKATYITETDVNQQDVSKVQTILSQIQSSNFAQQLNLSQDELKVLTTPVEIHTKTVSDKVKDGEHTEGVGILINVFIMLNYLMILMYAAQLATDVATEKSSRVMELVVSSISPTKHLYAKLFSTLLAGITQIIIWGLVATVGYKTAINDSKNDILNSIDLNSVAPTLVFYGILFFTLGFLLYGSLSCLFGSIITRIEESSQAVMPLMFMLLAALYIAIYGMSNPSSMVVTITSYVPFFTPIVMLVRIGFLNIPVWEIALALAILIATICMMIGLTSRVYRGGVLIYGKGAFSNIKKAIKLGQK</sequence>
<evidence type="ECO:0000256" key="4">
    <source>
        <dbReference type="ARBA" id="ARBA00022989"/>
    </source>
</evidence>
<dbReference type="InterPro" id="IPR051449">
    <property type="entry name" value="ABC-2_transporter_component"/>
</dbReference>
<gene>
    <name evidence="8" type="ORF">C1N66_03435</name>
</gene>
<evidence type="ECO:0000259" key="7">
    <source>
        <dbReference type="Pfam" id="PF12698"/>
    </source>
</evidence>
<dbReference type="InterPro" id="IPR013525">
    <property type="entry name" value="ABC2_TM"/>
</dbReference>
<dbReference type="Proteomes" id="UP000464780">
    <property type="component" value="Chromosome"/>
</dbReference>
<name>A0AB73UE78_BACCE</name>
<feature type="transmembrane region" description="Helical" evidence="6">
    <location>
        <begin position="338"/>
        <end position="356"/>
    </location>
</feature>
<keyword evidence="2" id="KW-1003">Cell membrane</keyword>
<keyword evidence="3 6" id="KW-0812">Transmembrane</keyword>
<dbReference type="PANTHER" id="PTHR30294:SF29">
    <property type="entry name" value="MULTIDRUG ABC TRANSPORTER PERMEASE YBHS-RELATED"/>
    <property type="match status" value="1"/>
</dbReference>
<protein>
    <submittedName>
        <fullName evidence="8">ABC transporter permease</fullName>
    </submittedName>
</protein>
<evidence type="ECO:0000313" key="9">
    <source>
        <dbReference type="Proteomes" id="UP000464780"/>
    </source>
</evidence>
<dbReference type="PANTHER" id="PTHR30294">
    <property type="entry name" value="MEMBRANE COMPONENT OF ABC TRANSPORTER YHHJ-RELATED"/>
    <property type="match status" value="1"/>
</dbReference>
<evidence type="ECO:0000256" key="2">
    <source>
        <dbReference type="ARBA" id="ARBA00022475"/>
    </source>
</evidence>
<dbReference type="EMBL" id="CP028009">
    <property type="protein sequence ID" value="QHV42280.1"/>
    <property type="molecule type" value="Genomic_DNA"/>
</dbReference>
<reference evidence="8 9" key="1">
    <citation type="submission" date="2018-03" db="EMBL/GenBank/DDBJ databases">
        <title>The complete genome of bacterial strain SGAir0260.</title>
        <authorList>
            <person name="Schuster S.C."/>
        </authorList>
    </citation>
    <scope>NUCLEOTIDE SEQUENCE [LARGE SCALE GENOMIC DNA]</scope>
    <source>
        <strain evidence="8 9">SGAir0260</strain>
    </source>
</reference>
<accession>A0AB73UE78</accession>
<feature type="transmembrane region" description="Helical" evidence="6">
    <location>
        <begin position="368"/>
        <end position="390"/>
    </location>
</feature>
<dbReference type="AlphaFoldDB" id="A0AB73UE78"/>
<feature type="transmembrane region" description="Helical" evidence="6">
    <location>
        <begin position="182"/>
        <end position="207"/>
    </location>
</feature>